<protein>
    <submittedName>
        <fullName evidence="12">Stage III sporulation protein J</fullName>
    </submittedName>
</protein>
<keyword evidence="6 10" id="KW-1133">Transmembrane helix</keyword>
<organism evidence="12 13">
    <name type="scientific">Lachnoclostridium phytofermentans</name>
    <dbReference type="NCBI Taxonomy" id="66219"/>
    <lineage>
        <taxon>Bacteria</taxon>
        <taxon>Bacillati</taxon>
        <taxon>Bacillota</taxon>
        <taxon>Clostridia</taxon>
        <taxon>Lachnospirales</taxon>
        <taxon>Lachnospiraceae</taxon>
    </lineage>
</organism>
<keyword evidence="4 9" id="KW-0812">Transmembrane</keyword>
<keyword evidence="8" id="KW-0143">Chaperone</keyword>
<dbReference type="GO" id="GO:0015031">
    <property type="term" value="P:protein transport"/>
    <property type="evidence" value="ECO:0007669"/>
    <property type="project" value="UniProtKB-KW"/>
</dbReference>
<accession>A0A3D2X4M3</accession>
<gene>
    <name evidence="12" type="ORF">DHW61_05780</name>
</gene>
<dbReference type="PANTHER" id="PTHR12428:SF65">
    <property type="entry name" value="CYTOCHROME C OXIDASE ASSEMBLY PROTEIN COX18, MITOCHONDRIAL"/>
    <property type="match status" value="1"/>
</dbReference>
<feature type="domain" description="Membrane insertase YidC/Oxa/ALB C-terminal" evidence="11">
    <location>
        <begin position="40"/>
        <end position="347"/>
    </location>
</feature>
<sequence>MDITVLTQVTGILGPFAWVMGIILNGIYEFLSIFGIPNIALCIVIFTFVIKMLMLPLTIKQQKGSRLSAKMNPEIQKVQAKYKGKKDQASMQKQQAEMQEIYAKYGSSPLSGCLPLLISLPIMFALYRVIYAVPAYVNDVKSLYDVIAQGVINIQGFPEALAQFLKDNAIAVNTTAFSEALTLGHMDVATNKLIDIFAQFKTANWEVFILKDTWNANYLQFLTSDNLTALQNFVSGINVKEAVEQIIHINRFIGNNLNILDAPGFTFPGILIPLAAAGSQFAQSKLMMAATPQSTSDDTPGAQSLKTMNTVMPVVSGIFCTFLPIGVGIYWIASSVVQIVQQIFINKYLDKTDIDDMIAKSVAKSNKRKEKYGVVKGNTMANVAKKTTKAIDVSSKTTSETKTSNKEKEASNYKKSNVSYAAGSIAANANILKRDSDKGDKK</sequence>
<evidence type="ECO:0000256" key="8">
    <source>
        <dbReference type="ARBA" id="ARBA00023186"/>
    </source>
</evidence>
<dbReference type="GO" id="GO:0032977">
    <property type="term" value="F:membrane insertase activity"/>
    <property type="evidence" value="ECO:0007669"/>
    <property type="project" value="InterPro"/>
</dbReference>
<evidence type="ECO:0000256" key="10">
    <source>
        <dbReference type="SAM" id="Phobius"/>
    </source>
</evidence>
<evidence type="ECO:0000256" key="7">
    <source>
        <dbReference type="ARBA" id="ARBA00023136"/>
    </source>
</evidence>
<feature type="transmembrane region" description="Helical" evidence="10">
    <location>
        <begin position="38"/>
        <end position="59"/>
    </location>
</feature>
<evidence type="ECO:0000256" key="1">
    <source>
        <dbReference type="ARBA" id="ARBA00004651"/>
    </source>
</evidence>
<dbReference type="Proteomes" id="UP000262969">
    <property type="component" value="Unassembled WGS sequence"/>
</dbReference>
<evidence type="ECO:0000256" key="5">
    <source>
        <dbReference type="ARBA" id="ARBA00022927"/>
    </source>
</evidence>
<dbReference type="NCBIfam" id="TIGR03592">
    <property type="entry name" value="yidC_oxa1_cterm"/>
    <property type="match status" value="1"/>
</dbReference>
<keyword evidence="2" id="KW-0813">Transport</keyword>
<evidence type="ECO:0000256" key="9">
    <source>
        <dbReference type="RuleBase" id="RU003945"/>
    </source>
</evidence>
<dbReference type="InterPro" id="IPR001708">
    <property type="entry name" value="YidC/ALB3/OXA1/COX18"/>
</dbReference>
<evidence type="ECO:0000313" key="12">
    <source>
        <dbReference type="EMBL" id="HCL01916.1"/>
    </source>
</evidence>
<name>A0A3D2X4M3_9FIRM</name>
<dbReference type="Pfam" id="PF02096">
    <property type="entry name" value="60KD_IMP"/>
    <property type="match status" value="1"/>
</dbReference>
<feature type="transmembrane region" description="Helical" evidence="10">
    <location>
        <begin position="311"/>
        <end position="333"/>
    </location>
</feature>
<keyword evidence="3" id="KW-1003">Cell membrane</keyword>
<dbReference type="GO" id="GO:0051205">
    <property type="term" value="P:protein insertion into membrane"/>
    <property type="evidence" value="ECO:0007669"/>
    <property type="project" value="TreeGrafter"/>
</dbReference>
<evidence type="ECO:0000256" key="4">
    <source>
        <dbReference type="ARBA" id="ARBA00022692"/>
    </source>
</evidence>
<dbReference type="InterPro" id="IPR028055">
    <property type="entry name" value="YidC/Oxa/ALB_C"/>
</dbReference>
<comment type="similarity">
    <text evidence="9">Belongs to the OXA1/ALB3/YidC family.</text>
</comment>
<comment type="caution">
    <text evidence="12">The sequence shown here is derived from an EMBL/GenBank/DDBJ whole genome shotgun (WGS) entry which is preliminary data.</text>
</comment>
<evidence type="ECO:0000313" key="13">
    <source>
        <dbReference type="Proteomes" id="UP000262969"/>
    </source>
</evidence>
<evidence type="ECO:0000256" key="2">
    <source>
        <dbReference type="ARBA" id="ARBA00022448"/>
    </source>
</evidence>
<dbReference type="CDD" id="cd20070">
    <property type="entry name" value="5TM_YidC_Alb3"/>
    <property type="match status" value="1"/>
</dbReference>
<feature type="transmembrane region" description="Helical" evidence="10">
    <location>
        <begin position="114"/>
        <end position="133"/>
    </location>
</feature>
<feature type="transmembrane region" description="Helical" evidence="10">
    <location>
        <begin position="12"/>
        <end position="31"/>
    </location>
</feature>
<keyword evidence="5" id="KW-0653">Protein transport</keyword>
<dbReference type="InterPro" id="IPR047196">
    <property type="entry name" value="YidC_ALB_C"/>
</dbReference>
<dbReference type="PANTHER" id="PTHR12428">
    <property type="entry name" value="OXA1"/>
    <property type="match status" value="1"/>
</dbReference>
<keyword evidence="7 10" id="KW-0472">Membrane</keyword>
<dbReference type="EMBL" id="DPVV01000196">
    <property type="protein sequence ID" value="HCL01916.1"/>
    <property type="molecule type" value="Genomic_DNA"/>
</dbReference>
<evidence type="ECO:0000259" key="11">
    <source>
        <dbReference type="Pfam" id="PF02096"/>
    </source>
</evidence>
<reference evidence="12 13" key="1">
    <citation type="journal article" date="2018" name="Nat. Biotechnol.">
        <title>A standardized bacterial taxonomy based on genome phylogeny substantially revises the tree of life.</title>
        <authorList>
            <person name="Parks D.H."/>
            <person name="Chuvochina M."/>
            <person name="Waite D.W."/>
            <person name="Rinke C."/>
            <person name="Skarshewski A."/>
            <person name="Chaumeil P.A."/>
            <person name="Hugenholtz P."/>
        </authorList>
    </citation>
    <scope>NUCLEOTIDE SEQUENCE [LARGE SCALE GENOMIC DNA]</scope>
    <source>
        <strain evidence="12">UBA11728</strain>
    </source>
</reference>
<proteinExistence type="inferred from homology"/>
<dbReference type="AlphaFoldDB" id="A0A3D2X4M3"/>
<dbReference type="GO" id="GO:0005886">
    <property type="term" value="C:plasma membrane"/>
    <property type="evidence" value="ECO:0007669"/>
    <property type="project" value="UniProtKB-SubCell"/>
</dbReference>
<evidence type="ECO:0000256" key="6">
    <source>
        <dbReference type="ARBA" id="ARBA00022989"/>
    </source>
</evidence>
<comment type="subcellular location">
    <subcellularLocation>
        <location evidence="1">Cell membrane</location>
        <topology evidence="1">Multi-pass membrane protein</topology>
    </subcellularLocation>
    <subcellularLocation>
        <location evidence="9">Membrane</location>
        <topology evidence="9">Multi-pass membrane protein</topology>
    </subcellularLocation>
</comment>
<evidence type="ECO:0000256" key="3">
    <source>
        <dbReference type="ARBA" id="ARBA00022475"/>
    </source>
</evidence>